<dbReference type="Gramene" id="TraesPARA_EIv1.0_1788880.1">
    <property type="protein sequence ID" value="TraesPARA_EIv1.0_1788880.1.CDS1"/>
    <property type="gene ID" value="TraesPARA_EIv1.0_1788880"/>
</dbReference>
<dbReference type="Gramene" id="TraesSYM5D03G03011550.1">
    <property type="protein sequence ID" value="TraesSYM5D03G03011550.1.CDS1"/>
    <property type="gene ID" value="TraesSYM5D03G03011550"/>
</dbReference>
<dbReference type="Gramene" id="TraesMAC5D03G03070610.1">
    <property type="protein sequence ID" value="TraesMAC5D03G03070610.1.CDS1"/>
    <property type="gene ID" value="TraesMAC5D03G03070610"/>
</dbReference>
<organism evidence="2">
    <name type="scientific">Triticum aestivum</name>
    <name type="common">Wheat</name>
    <dbReference type="NCBI Taxonomy" id="4565"/>
    <lineage>
        <taxon>Eukaryota</taxon>
        <taxon>Viridiplantae</taxon>
        <taxon>Streptophyta</taxon>
        <taxon>Embryophyta</taxon>
        <taxon>Tracheophyta</taxon>
        <taxon>Spermatophyta</taxon>
        <taxon>Magnoliopsida</taxon>
        <taxon>Liliopsida</taxon>
        <taxon>Poales</taxon>
        <taxon>Poaceae</taxon>
        <taxon>BOP clade</taxon>
        <taxon>Pooideae</taxon>
        <taxon>Triticodae</taxon>
        <taxon>Triticeae</taxon>
        <taxon>Triticinae</taxon>
        <taxon>Triticum</taxon>
    </lineage>
</organism>
<dbReference type="Gramene" id="TraesJAG5D03G03071040.1">
    <property type="protein sequence ID" value="TraesJAG5D03G03071040.1.CDS1"/>
    <property type="gene ID" value="TraesJAG5D03G03071040"/>
</dbReference>
<accession>A0A3B6MP94</accession>
<feature type="region of interest" description="Disordered" evidence="1">
    <location>
        <begin position="199"/>
        <end position="219"/>
    </location>
</feature>
<dbReference type="Gramene" id="TraesLAC5D03G03028050.1">
    <property type="protein sequence ID" value="TraesLAC5D03G03028050.1.CDS1"/>
    <property type="gene ID" value="TraesLAC5D03G03028050"/>
</dbReference>
<dbReference type="Gramene" id="TraesCS5D03G0270200.1">
    <property type="protein sequence ID" value="TraesCS5D03G0270200.1.CDS1"/>
    <property type="gene ID" value="TraesCS5D03G0270200"/>
</dbReference>
<dbReference type="Proteomes" id="UP000019116">
    <property type="component" value="Chromosome 5D"/>
</dbReference>
<dbReference type="PaxDb" id="4565-Traes_5DS_BD2AFF47A.1"/>
<evidence type="ECO:0000313" key="2">
    <source>
        <dbReference type="EnsemblPlants" id="TraesCS5D02G115100.1.cds1"/>
    </source>
</evidence>
<dbReference type="Gramene" id="TraesWEE_scaffold_107895_01G000100.1">
    <property type="protein sequence ID" value="TraesWEE_scaffold_107895_01G000100.1"/>
    <property type="gene ID" value="TraesWEE_scaffold_107895_01G000100"/>
</dbReference>
<reference evidence="2" key="2">
    <citation type="submission" date="2018-10" db="UniProtKB">
        <authorList>
            <consortium name="EnsemblPlants"/>
        </authorList>
    </citation>
    <scope>IDENTIFICATION</scope>
</reference>
<feature type="region of interest" description="Disordered" evidence="1">
    <location>
        <begin position="51"/>
        <end position="94"/>
    </location>
</feature>
<feature type="compositionally biased region" description="Basic and acidic residues" evidence="1">
    <location>
        <begin position="59"/>
        <end position="72"/>
    </location>
</feature>
<dbReference type="Gramene" id="TraesROB_scaffold_059294_01G000300.1">
    <property type="protein sequence ID" value="TraesROB_scaffold_059294_01G000300.1"/>
    <property type="gene ID" value="TraesROB_scaffold_059294_01G000300"/>
</dbReference>
<sequence length="293" mass="30871">MQNSYSSPTGDLCMIQCTTGLLLHYSDAATAGAAPPPVRCMLLRAAAAAQPGRAGAATDGRRRPERYHANQREHKRHCQRPTRATTAAAAGSPGCCRSPQLKKRTIRTPGCIDTASLPPQCRALVVARASHTALRRCSAGALAVAGSSAAGAVSGDEDLKEPLLVPRLGRQPELPQRGGEPGPLAPLLLHGVAPAQGRLRGAVDSPESSTAAAATDHSRPMEQMHGWVDDVGVLQRYHRLALACVPCNSDRSTRLLSVKLAPLVADASWTVELVSGQLQLYASCYLYPLASRA</sequence>
<evidence type="ECO:0000313" key="3">
    <source>
        <dbReference type="Proteomes" id="UP000019116"/>
    </source>
</evidence>
<dbReference type="Gramene" id="TraesCLE_scaffold_074415_01G000300.1">
    <property type="protein sequence ID" value="TraesCLE_scaffold_074415_01G000300.1"/>
    <property type="gene ID" value="TraesCLE_scaffold_074415_01G000300"/>
</dbReference>
<dbReference type="Gramene" id="TraesJUL5D03G03096560.1">
    <property type="protein sequence ID" value="TraesJUL5D03G03096560.1.CDS1"/>
    <property type="gene ID" value="TraesJUL5D03G03096560"/>
</dbReference>
<dbReference type="Gramene" id="TraesARI5D03G03024970.1">
    <property type="protein sequence ID" value="TraesARI5D03G03024970.1.CDS1"/>
    <property type="gene ID" value="TraesARI5D03G03024970"/>
</dbReference>
<dbReference type="Gramene" id="TraesNOR5D03G03101160.1">
    <property type="protein sequence ID" value="TraesNOR5D03G03101160.1.CDS1"/>
    <property type="gene ID" value="TraesNOR5D03G03101160"/>
</dbReference>
<dbReference type="AlphaFoldDB" id="A0A3B6MP94"/>
<dbReference type="Gramene" id="TraesLDM5D03G03077200.1">
    <property type="protein sequence ID" value="TraesLDM5D03G03077200.1.CDS1"/>
    <property type="gene ID" value="TraesLDM5D03G03077200"/>
</dbReference>
<proteinExistence type="predicted"/>
<dbReference type="Gramene" id="TraesCAD_scaffold_068834_01G000300.1">
    <property type="protein sequence ID" value="TraesCAD_scaffold_068834_01G000300.1"/>
    <property type="gene ID" value="TraesCAD_scaffold_068834_01G000300"/>
</dbReference>
<reference evidence="2" key="1">
    <citation type="submission" date="2018-08" db="EMBL/GenBank/DDBJ databases">
        <authorList>
            <person name="Rossello M."/>
        </authorList>
    </citation>
    <scope>NUCLEOTIDE SEQUENCE [LARGE SCALE GENOMIC DNA]</scope>
    <source>
        <strain evidence="2">cv. Chinese Spring</strain>
    </source>
</reference>
<dbReference type="Gramene" id="TraesSTA5D03G03063470.1">
    <property type="protein sequence ID" value="TraesSTA5D03G03063470.1.CDS1"/>
    <property type="gene ID" value="TraesSTA5D03G03063470"/>
</dbReference>
<evidence type="ECO:0000256" key="1">
    <source>
        <dbReference type="SAM" id="MobiDB-lite"/>
    </source>
</evidence>
<protein>
    <submittedName>
        <fullName evidence="2">Uncharacterized protein</fullName>
    </submittedName>
</protein>
<dbReference type="EnsemblPlants" id="TraesCS5D02G115100.1">
    <property type="protein sequence ID" value="TraesCS5D02G115100.1.cds1"/>
    <property type="gene ID" value="TraesCS5D02G115100"/>
</dbReference>
<keyword evidence="3" id="KW-1185">Reference proteome</keyword>
<dbReference type="Gramene" id="TraesCS5D02G115100.1">
    <property type="protein sequence ID" value="TraesCS5D02G115100.1.cds1"/>
    <property type="gene ID" value="TraesCS5D02G115100"/>
</dbReference>
<name>A0A3B6MP94_WHEAT</name>